<evidence type="ECO:0000313" key="2">
    <source>
        <dbReference type="EMBL" id="SBS89210.1"/>
    </source>
</evidence>
<evidence type="ECO:0000313" key="3">
    <source>
        <dbReference type="Proteomes" id="UP000078560"/>
    </source>
</evidence>
<accession>A0A1A8WBV5</accession>
<keyword evidence="1" id="KW-0812">Transmembrane</keyword>
<proteinExistence type="predicted"/>
<name>A0A1A8WBV5_PLAOA</name>
<dbReference type="AlphaFoldDB" id="A0A1A8WBV5"/>
<gene>
    <name evidence="2" type="ORF">POVCU2_0053110</name>
</gene>
<evidence type="ECO:0000256" key="1">
    <source>
        <dbReference type="SAM" id="Phobius"/>
    </source>
</evidence>
<keyword evidence="1" id="KW-0472">Membrane</keyword>
<dbReference type="Pfam" id="PF05795">
    <property type="entry name" value="Plasmodium_Vir"/>
    <property type="match status" value="1"/>
</dbReference>
<dbReference type="Proteomes" id="UP000078560">
    <property type="component" value="Unassembled WGS sequence"/>
</dbReference>
<feature type="transmembrane region" description="Helical" evidence="1">
    <location>
        <begin position="177"/>
        <end position="195"/>
    </location>
</feature>
<keyword evidence="1" id="KW-1133">Transmembrane helix</keyword>
<dbReference type="InterPro" id="IPR008780">
    <property type="entry name" value="Plasmodium_Vir"/>
</dbReference>
<protein>
    <submittedName>
        <fullName evidence="2">PIR Superfamily Protein</fullName>
    </submittedName>
</protein>
<organism evidence="2 3">
    <name type="scientific">Plasmodium ovale curtisi</name>
    <dbReference type="NCBI Taxonomy" id="864141"/>
    <lineage>
        <taxon>Eukaryota</taxon>
        <taxon>Sar</taxon>
        <taxon>Alveolata</taxon>
        <taxon>Apicomplexa</taxon>
        <taxon>Aconoidasida</taxon>
        <taxon>Haemosporida</taxon>
        <taxon>Plasmodiidae</taxon>
        <taxon>Plasmodium</taxon>
        <taxon>Plasmodium (Plasmodium)</taxon>
    </lineage>
</organism>
<dbReference type="EMBL" id="FLQU01000688">
    <property type="protein sequence ID" value="SBS89210.1"/>
    <property type="molecule type" value="Genomic_DNA"/>
</dbReference>
<sequence>MAGKNLTRVQNYDLFYGERTKFIDIDNIAHTDILKVNDPVLRNNALYLIQYYNDVNPRCSMVDDCSLFCELMNKWLNEKEAIYTSNGKCALNYKLWNTYIEKLWNVLGTNSDKGNWCKRERPKYVNNNYPQDWIPESCNNPDSIDISISCNYDPYNKTLELPTPDYSTSPRISFSQSYGYVLFVLLLTSILLYKFSPLGTWLDNKIGNKNRIRENINSEAMEEFPRSSAYTSSPSSSKFNVIYHSLEN</sequence>
<reference evidence="3" key="1">
    <citation type="submission" date="2016-05" db="EMBL/GenBank/DDBJ databases">
        <authorList>
            <person name="Naeem Raeece"/>
        </authorList>
    </citation>
    <scope>NUCLEOTIDE SEQUENCE [LARGE SCALE GENOMIC DNA]</scope>
</reference>